<name>A0A0L0QVL4_VIRPA</name>
<organism evidence="1 2">
    <name type="scientific">Virgibacillus pantothenticus</name>
    <dbReference type="NCBI Taxonomy" id="1473"/>
    <lineage>
        <taxon>Bacteria</taxon>
        <taxon>Bacillati</taxon>
        <taxon>Bacillota</taxon>
        <taxon>Bacilli</taxon>
        <taxon>Bacillales</taxon>
        <taxon>Bacillaceae</taxon>
        <taxon>Virgibacillus</taxon>
    </lineage>
</organism>
<protein>
    <submittedName>
        <fullName evidence="1">Uncharacterized protein</fullName>
    </submittedName>
</protein>
<dbReference type="AlphaFoldDB" id="A0A0L0QVL4"/>
<evidence type="ECO:0000313" key="2">
    <source>
        <dbReference type="Proteomes" id="UP000036780"/>
    </source>
</evidence>
<evidence type="ECO:0000313" key="1">
    <source>
        <dbReference type="EMBL" id="KNE22609.1"/>
    </source>
</evidence>
<gene>
    <name evidence="1" type="ORF">AFK71_00135</name>
</gene>
<keyword evidence="2" id="KW-1185">Reference proteome</keyword>
<sequence>MDEATVVTIEQVCKEQGLWQPGEGRLPDILIYPLLKGIQKVGHDWIWCGDEFGTERKLESISELANSSNISDDYTNFFMHHNELLVTTYWDSHYSMLCSTKETSEAVRASSHLEGFYSMMKRIFIGV</sequence>
<dbReference type="PATRIC" id="fig|1473.5.peg.64"/>
<accession>A0A0L0QVL4</accession>
<dbReference type="EMBL" id="LGTO01000001">
    <property type="protein sequence ID" value="KNE22609.1"/>
    <property type="molecule type" value="Genomic_DNA"/>
</dbReference>
<reference evidence="2" key="1">
    <citation type="submission" date="2015-07" db="EMBL/GenBank/DDBJ databases">
        <title>Fjat-10053 dsm26.</title>
        <authorList>
            <person name="Liu B."/>
            <person name="Wang J."/>
            <person name="Zhu Y."/>
            <person name="Liu G."/>
            <person name="Chen Q."/>
            <person name="Chen Z."/>
            <person name="Lan J."/>
            <person name="Che J."/>
            <person name="Ge C."/>
            <person name="Shi H."/>
            <person name="Pan Z."/>
            <person name="Liu X."/>
        </authorList>
    </citation>
    <scope>NUCLEOTIDE SEQUENCE [LARGE SCALE GENOMIC DNA]</scope>
    <source>
        <strain evidence="2">DSM 26</strain>
    </source>
</reference>
<proteinExistence type="predicted"/>
<dbReference type="Proteomes" id="UP000036780">
    <property type="component" value="Unassembled WGS sequence"/>
</dbReference>
<comment type="caution">
    <text evidence="1">The sequence shown here is derived from an EMBL/GenBank/DDBJ whole genome shotgun (WGS) entry which is preliminary data.</text>
</comment>